<keyword evidence="2" id="KW-0378">Hydrolase</keyword>
<dbReference type="Pfam" id="PF03793">
    <property type="entry name" value="PASTA"/>
    <property type="match status" value="1"/>
</dbReference>
<dbReference type="KEGG" id="ddb:E7747_06030"/>
<dbReference type="Gene3D" id="3.90.1310.10">
    <property type="entry name" value="Penicillin-binding protein 2a (Domain 2)"/>
    <property type="match status" value="1"/>
</dbReference>
<accession>A0A4P7W1V2</accession>
<dbReference type="CDD" id="cd06575">
    <property type="entry name" value="PASTA_Pbp2x-like_2"/>
    <property type="match status" value="1"/>
</dbReference>
<dbReference type="Gene3D" id="3.30.10.20">
    <property type="match status" value="1"/>
</dbReference>
<keyword evidence="7" id="KW-1185">Reference proteome</keyword>
<dbReference type="GO" id="GO:0008658">
    <property type="term" value="F:penicillin binding"/>
    <property type="evidence" value="ECO:0007669"/>
    <property type="project" value="InterPro"/>
</dbReference>
<keyword evidence="4" id="KW-0812">Transmembrane</keyword>
<keyword evidence="4" id="KW-1133">Transmembrane helix</keyword>
<dbReference type="EMBL" id="CP039396">
    <property type="protein sequence ID" value="QCD41883.1"/>
    <property type="molecule type" value="Genomic_DNA"/>
</dbReference>
<dbReference type="Proteomes" id="UP000297149">
    <property type="component" value="Chromosome"/>
</dbReference>
<dbReference type="Pfam" id="PF03717">
    <property type="entry name" value="PBP_dimer"/>
    <property type="match status" value="1"/>
</dbReference>
<dbReference type="PANTHER" id="PTHR30627:SF1">
    <property type="entry name" value="PEPTIDOGLYCAN D,D-TRANSPEPTIDASE FTSI"/>
    <property type="match status" value="1"/>
</dbReference>
<sequence>MKKDNRSHILIRYGVIIVLILLLSARIVMKLCDTTIIDADKWNHRANELLSQSKVIVPPRGNILASDGSVLATNLNFYTARIDYRAEKFNEKLFRDTIDHLAARMAEYFPVRDAAGWKKHLLKPLDKVREKRPRAYKLMSGLSHTDMEIMRTFPFFSIKNRNRNGLTFEKYMRRFNPYGDMARRSIGGVGETTESKEIHGISGLEKALDSLLYGKIGYSKMINLTKKITDWTDVPAIPGCDIVTTIDINMQDIVESELNNVLDTCGADWGVAVLMDVRNGDIKAISNLERNPRGEGYIEARNRAVMGYEPGSVVKTLSMMIAVEDGLIPDLDEVLPTGGGWAYAGGRPITDAHHSASIRVGDVLEQSSNIGMARIITRKYNDNPGAFYSRVKSLGFLEPMNTGIAGEVPPRFDSIANDRGGRIALSRMSYGYATEIPPLYTLAIYNAIANDGVFVRPRLVKEVKGAIDSVMPISYMGDGRACSQRTAGILRQMLTNVVWGDHGTGRFLRNNTVRIAGKTGTCYMIENGSYNQNKKRLAFCGFFPADNPKYSCVVLTCHPTKNYFGAATTSGQVLRNIALKLYSRGMLGNSSDYRSKTPSNEAPTFYASAMGRKAYDKVKSEFLLPSHRALKSPVTTSKGTLPDVKGYSLREALVALETAGYNISYSGSGYVRSMTPAAGTKVPRGSRVRLVLAN</sequence>
<dbReference type="Pfam" id="PF00905">
    <property type="entry name" value="Transpeptidase"/>
    <property type="match status" value="1"/>
</dbReference>
<dbReference type="GO" id="GO:0071555">
    <property type="term" value="P:cell wall organization"/>
    <property type="evidence" value="ECO:0007669"/>
    <property type="project" value="TreeGrafter"/>
</dbReference>
<evidence type="ECO:0000313" key="6">
    <source>
        <dbReference type="EMBL" id="QCD41883.1"/>
    </source>
</evidence>
<evidence type="ECO:0000256" key="2">
    <source>
        <dbReference type="ARBA" id="ARBA00022645"/>
    </source>
</evidence>
<dbReference type="RefSeq" id="WP_123613689.1">
    <property type="nucleotide sequence ID" value="NZ_CAXHQF010000010.1"/>
</dbReference>
<evidence type="ECO:0000259" key="5">
    <source>
        <dbReference type="PROSITE" id="PS51178"/>
    </source>
</evidence>
<dbReference type="InterPro" id="IPR001460">
    <property type="entry name" value="PCN-bd_Tpept"/>
</dbReference>
<dbReference type="InterPro" id="IPR012338">
    <property type="entry name" value="Beta-lactam/transpept-like"/>
</dbReference>
<keyword evidence="2" id="KW-0645">Protease</keyword>
<dbReference type="GO" id="GO:0004180">
    <property type="term" value="F:carboxypeptidase activity"/>
    <property type="evidence" value="ECO:0007669"/>
    <property type="project" value="UniProtKB-KW"/>
</dbReference>
<keyword evidence="3 4" id="KW-0472">Membrane</keyword>
<organism evidence="6 7">
    <name type="scientific">Duncaniella dubosii</name>
    <dbReference type="NCBI Taxonomy" id="2518971"/>
    <lineage>
        <taxon>Bacteria</taxon>
        <taxon>Pseudomonadati</taxon>
        <taxon>Bacteroidota</taxon>
        <taxon>Bacteroidia</taxon>
        <taxon>Bacteroidales</taxon>
        <taxon>Muribaculaceae</taxon>
        <taxon>Duncaniella</taxon>
    </lineage>
</organism>
<dbReference type="InterPro" id="IPR036138">
    <property type="entry name" value="PBP_dimer_sf"/>
</dbReference>
<dbReference type="InterPro" id="IPR050515">
    <property type="entry name" value="Beta-lactam/transpept"/>
</dbReference>
<dbReference type="AlphaFoldDB" id="A0A4P7W1V2"/>
<evidence type="ECO:0000313" key="7">
    <source>
        <dbReference type="Proteomes" id="UP000297149"/>
    </source>
</evidence>
<feature type="domain" description="PASTA" evidence="5">
    <location>
        <begin position="635"/>
        <end position="694"/>
    </location>
</feature>
<dbReference type="SUPFAM" id="SSF56519">
    <property type="entry name" value="Penicillin binding protein dimerisation domain"/>
    <property type="match status" value="1"/>
</dbReference>
<dbReference type="SMART" id="SM00740">
    <property type="entry name" value="PASTA"/>
    <property type="match status" value="1"/>
</dbReference>
<dbReference type="GO" id="GO:0005886">
    <property type="term" value="C:plasma membrane"/>
    <property type="evidence" value="ECO:0007669"/>
    <property type="project" value="TreeGrafter"/>
</dbReference>
<protein>
    <submittedName>
        <fullName evidence="6">PASTA domain-containing protein</fullName>
    </submittedName>
</protein>
<comment type="subcellular location">
    <subcellularLocation>
        <location evidence="1">Membrane</location>
    </subcellularLocation>
</comment>
<dbReference type="InterPro" id="IPR005543">
    <property type="entry name" value="PASTA_dom"/>
</dbReference>
<evidence type="ECO:0000256" key="4">
    <source>
        <dbReference type="SAM" id="Phobius"/>
    </source>
</evidence>
<evidence type="ECO:0000256" key="3">
    <source>
        <dbReference type="ARBA" id="ARBA00023136"/>
    </source>
</evidence>
<name>A0A4P7W1V2_9BACT</name>
<dbReference type="Gene3D" id="3.40.710.10">
    <property type="entry name" value="DD-peptidase/beta-lactamase superfamily"/>
    <property type="match status" value="1"/>
</dbReference>
<gene>
    <name evidence="6" type="ORF">E7747_06030</name>
</gene>
<dbReference type="InterPro" id="IPR005311">
    <property type="entry name" value="PBP_dimer"/>
</dbReference>
<dbReference type="PANTHER" id="PTHR30627">
    <property type="entry name" value="PEPTIDOGLYCAN D,D-TRANSPEPTIDASE"/>
    <property type="match status" value="1"/>
</dbReference>
<dbReference type="SUPFAM" id="SSF56601">
    <property type="entry name" value="beta-lactamase/transpeptidase-like"/>
    <property type="match status" value="1"/>
</dbReference>
<evidence type="ECO:0000256" key="1">
    <source>
        <dbReference type="ARBA" id="ARBA00004370"/>
    </source>
</evidence>
<feature type="transmembrane region" description="Helical" evidence="4">
    <location>
        <begin position="9"/>
        <end position="29"/>
    </location>
</feature>
<reference evidence="7" key="1">
    <citation type="submission" date="2019-02" db="EMBL/GenBank/DDBJ databases">
        <title>Isolation and identification of novel species under the genus Muribaculum.</title>
        <authorList>
            <person name="Miyake S."/>
            <person name="Ding Y."/>
            <person name="Low A."/>
            <person name="Soh M."/>
            <person name="Seedorf H."/>
        </authorList>
    </citation>
    <scope>NUCLEOTIDE SEQUENCE [LARGE SCALE GENOMIC DNA]</scope>
    <source>
        <strain evidence="7">H5</strain>
    </source>
</reference>
<dbReference type="SUPFAM" id="SSF54184">
    <property type="entry name" value="Penicillin-binding protein 2x (pbp-2x), c-terminal domain"/>
    <property type="match status" value="1"/>
</dbReference>
<dbReference type="PROSITE" id="PS51178">
    <property type="entry name" value="PASTA"/>
    <property type="match status" value="1"/>
</dbReference>
<keyword evidence="2" id="KW-0121">Carboxypeptidase</keyword>
<dbReference type="Gene3D" id="3.30.450.330">
    <property type="match status" value="1"/>
</dbReference>
<proteinExistence type="predicted"/>